<evidence type="ECO:0000259" key="2">
    <source>
        <dbReference type="Pfam" id="PF11893"/>
    </source>
</evidence>
<reference evidence="4" key="1">
    <citation type="journal article" date="2019" name="Int. J. Syst. Evol. Microbiol.">
        <title>The Global Catalogue of Microorganisms (GCM) 10K type strain sequencing project: providing services to taxonomists for standard genome sequencing and annotation.</title>
        <authorList>
            <consortium name="The Broad Institute Genomics Platform"/>
            <consortium name="The Broad Institute Genome Sequencing Center for Infectious Disease"/>
            <person name="Wu L."/>
            <person name="Ma J."/>
        </authorList>
    </citation>
    <scope>NUCLEOTIDE SEQUENCE [LARGE SCALE GENOMIC DNA]</scope>
    <source>
        <strain evidence="4">KCTC 42730</strain>
    </source>
</reference>
<protein>
    <submittedName>
        <fullName evidence="3">DUF3413 domain-containing protein</fullName>
    </submittedName>
</protein>
<evidence type="ECO:0000256" key="1">
    <source>
        <dbReference type="SAM" id="Phobius"/>
    </source>
</evidence>
<feature type="transmembrane region" description="Helical" evidence="1">
    <location>
        <begin position="173"/>
        <end position="195"/>
    </location>
</feature>
<dbReference type="Proteomes" id="UP001595453">
    <property type="component" value="Unassembled WGS sequence"/>
</dbReference>
<feature type="transmembrane region" description="Helical" evidence="1">
    <location>
        <begin position="21"/>
        <end position="41"/>
    </location>
</feature>
<accession>A0ABV7CF13</accession>
<name>A0ABV7CF13_9GAMM</name>
<feature type="domain" description="Inner membrane protein YejM N-terminal" evidence="2">
    <location>
        <begin position="8"/>
        <end position="239"/>
    </location>
</feature>
<feature type="transmembrane region" description="Helical" evidence="1">
    <location>
        <begin position="61"/>
        <end position="83"/>
    </location>
</feature>
<dbReference type="EMBL" id="JBHRSD010000002">
    <property type="protein sequence ID" value="MFC3031174.1"/>
    <property type="molecule type" value="Genomic_DNA"/>
</dbReference>
<evidence type="ECO:0000313" key="4">
    <source>
        <dbReference type="Proteomes" id="UP001595453"/>
    </source>
</evidence>
<dbReference type="InterPro" id="IPR024588">
    <property type="entry name" value="YejM_N"/>
</dbReference>
<feature type="transmembrane region" description="Helical" evidence="1">
    <location>
        <begin position="90"/>
        <end position="112"/>
    </location>
</feature>
<keyword evidence="4" id="KW-1185">Reference proteome</keyword>
<feature type="transmembrane region" description="Helical" evidence="1">
    <location>
        <begin position="137"/>
        <end position="161"/>
    </location>
</feature>
<keyword evidence="1" id="KW-0472">Membrane</keyword>
<dbReference type="RefSeq" id="WP_377120153.1">
    <property type="nucleotide sequence ID" value="NZ_JBHRSD010000002.1"/>
</dbReference>
<keyword evidence="1" id="KW-0812">Transmembrane</keyword>
<evidence type="ECO:0000313" key="3">
    <source>
        <dbReference type="EMBL" id="MFC3031174.1"/>
    </source>
</evidence>
<dbReference type="Pfam" id="PF11893">
    <property type="entry name" value="DUF3413"/>
    <property type="match status" value="1"/>
</dbReference>
<gene>
    <name evidence="3" type="ORF">ACFOEE_01370</name>
</gene>
<keyword evidence="1" id="KW-1133">Transmembrane helix</keyword>
<organism evidence="3 4">
    <name type="scientific">Pseudoalteromonas fenneropenaei</name>
    <dbReference type="NCBI Taxonomy" id="1737459"/>
    <lineage>
        <taxon>Bacteria</taxon>
        <taxon>Pseudomonadati</taxon>
        <taxon>Pseudomonadota</taxon>
        <taxon>Gammaproteobacteria</taxon>
        <taxon>Alteromonadales</taxon>
        <taxon>Pseudoalteromonadaceae</taxon>
        <taxon>Pseudoalteromonas</taxon>
    </lineage>
</organism>
<sequence>MNLNPQHQFASKASQLLSWGHWFTFGNIALVLLISLSYLWADSAPTTWLGRLYMVVTWLSHTSFITFLAFVLTIFPLSLVFPYPRHIRGMAALVATLGLSALSLDAFVYFQLGYHLNMGSLGEIVSLLWQTLNGQPALTTILAVGLVSSFFAFELLISNFAWRHLAELKQLRFPRYAAASLVSCFALSHSIHIWADANSYFDITKQDNVLPMSYPTTAKSLLARHDLLDIDSYKQATTLGLEHQKSAYVAPESLPECKANAQQQVSVLVFANQTRLNEFLATQADLTQYKGLLQPSLHDDSIFNLIYGLPALYKAALMDNQQAPVWSKSLITQRGFTQLEFLTPNPDAAIEFIYLDNDAPLPSFAPEHQLVAFSLAAPTQQILVNGSFYTNSSAFKRLNSLLQPADITATLLAATLGCNDLASVATLGHDVVSQSTEQGVNYTQGVFVAYKKDRITLVAADGSYKHISAAEGFLIDQKLDVPFLVQSIKQLKRFSPKTQQ</sequence>
<comment type="caution">
    <text evidence="3">The sequence shown here is derived from an EMBL/GenBank/DDBJ whole genome shotgun (WGS) entry which is preliminary data.</text>
</comment>
<proteinExistence type="predicted"/>